<evidence type="ECO:0000313" key="2">
    <source>
        <dbReference type="EMBL" id="EAZ79320.1"/>
    </source>
</evidence>
<proteinExistence type="predicted"/>
<dbReference type="Proteomes" id="UP000003919">
    <property type="component" value="Chromosome"/>
</dbReference>
<dbReference type="NCBIfam" id="NF033487">
    <property type="entry name" value="Lacal_2735_fam"/>
    <property type="match status" value="1"/>
</dbReference>
<comment type="caution">
    <text evidence="2">The sequence shown here is derived from an EMBL/GenBank/DDBJ whole genome shotgun (WGS) entry which is preliminary data.</text>
</comment>
<sequence>MFGIFKKKSKIEVLEEKYKKLQQESYKLSTVNRTESDKKLAEAEEVIKEIELLKKQDQ</sequence>
<organism evidence="2 3">
    <name type="scientific">Algoriphagus machipongonensis</name>
    <dbReference type="NCBI Taxonomy" id="388413"/>
    <lineage>
        <taxon>Bacteria</taxon>
        <taxon>Pseudomonadati</taxon>
        <taxon>Bacteroidota</taxon>
        <taxon>Cytophagia</taxon>
        <taxon>Cytophagales</taxon>
        <taxon>Cyclobacteriaceae</taxon>
        <taxon>Algoriphagus</taxon>
    </lineage>
</organism>
<evidence type="ECO:0000256" key="1">
    <source>
        <dbReference type="SAM" id="Coils"/>
    </source>
</evidence>
<keyword evidence="3" id="KW-1185">Reference proteome</keyword>
<evidence type="ECO:0008006" key="4">
    <source>
        <dbReference type="Google" id="ProtNLM"/>
    </source>
</evidence>
<dbReference type="eggNOG" id="ENOG5033BNC">
    <property type="taxonomic scope" value="Bacteria"/>
</dbReference>
<reference evidence="2 3" key="1">
    <citation type="journal article" date="2011" name="J. Bacteriol.">
        <title>Complete genome sequence of Algoriphagus sp. PR1, bacterial prey of a colony-forming choanoflagellate.</title>
        <authorList>
            <person name="Alegado R.A."/>
            <person name="Ferriera S."/>
            <person name="Nusbaum C."/>
            <person name="Young S.K."/>
            <person name="Zeng Q."/>
            <person name="Imamovic A."/>
            <person name="Fairclough S.R."/>
            <person name="King N."/>
        </authorList>
    </citation>
    <scope>NUCLEOTIDE SEQUENCE [LARGE SCALE GENOMIC DNA]</scope>
    <source>
        <strain evidence="2 3">PR1</strain>
    </source>
</reference>
<protein>
    <recommendedName>
        <fullName evidence="4">Lacal_2735 family protein</fullName>
    </recommendedName>
</protein>
<evidence type="ECO:0000313" key="3">
    <source>
        <dbReference type="Proteomes" id="UP000003919"/>
    </source>
</evidence>
<gene>
    <name evidence="2" type="ORF">ALPR1_16768</name>
</gene>
<dbReference type="RefSeq" id="WP_008202235.1">
    <property type="nucleotide sequence ID" value="NZ_CM001023.1"/>
</dbReference>
<dbReference type="InterPro" id="IPR045493">
    <property type="entry name" value="DUF6435"/>
</dbReference>
<dbReference type="STRING" id="388413.ALPR1_16768"/>
<feature type="coiled-coil region" evidence="1">
    <location>
        <begin position="4"/>
        <end position="56"/>
    </location>
</feature>
<dbReference type="EMBL" id="CM001023">
    <property type="protein sequence ID" value="EAZ79320.1"/>
    <property type="molecule type" value="Genomic_DNA"/>
</dbReference>
<keyword evidence="1" id="KW-0175">Coiled coil</keyword>
<name>A3I2L6_9BACT</name>
<dbReference type="EMBL" id="AAXU02000001">
    <property type="protein sequence ID" value="EAZ79320.1"/>
    <property type="molecule type" value="Genomic_DNA"/>
</dbReference>
<dbReference type="AlphaFoldDB" id="A3I2L6"/>
<dbReference type="OrthoDB" id="1123018at2"/>
<dbReference type="HOGENOM" id="CLU_204654_0_0_10"/>
<accession>A3I2L6</accession>